<name>A0AAJ1F7B3_9ACTO</name>
<dbReference type="Proteomes" id="UP001200537">
    <property type="component" value="Unassembled WGS sequence"/>
</dbReference>
<sequence>MLTYFDLYKRVRRHLEKTANPAVQQLIADYEYGEGEDLDFIVSLAFEEQGELPEILCKQLIALQDDYAKTGDYPLPLSKVTRQYLRQ</sequence>
<gene>
    <name evidence="1" type="ORF">L0M99_01630</name>
</gene>
<comment type="caution">
    <text evidence="1">The sequence shown here is derived from an EMBL/GenBank/DDBJ whole genome shotgun (WGS) entry which is preliminary data.</text>
</comment>
<evidence type="ECO:0000313" key="2">
    <source>
        <dbReference type="Proteomes" id="UP001200537"/>
    </source>
</evidence>
<organism evidence="1 2">
    <name type="scientific">Varibaculum cambriense</name>
    <dbReference type="NCBI Taxonomy" id="184870"/>
    <lineage>
        <taxon>Bacteria</taxon>
        <taxon>Bacillati</taxon>
        <taxon>Actinomycetota</taxon>
        <taxon>Actinomycetes</taxon>
        <taxon>Actinomycetales</taxon>
        <taxon>Actinomycetaceae</taxon>
        <taxon>Varibaculum</taxon>
    </lineage>
</organism>
<reference evidence="1" key="1">
    <citation type="submission" date="2022-01" db="EMBL/GenBank/DDBJ databases">
        <title>Collection of gut derived symbiotic bacterial strains cultured from healthy donors.</title>
        <authorList>
            <person name="Lin H."/>
            <person name="Kohout C."/>
            <person name="Waligurski E."/>
            <person name="Pamer E.G."/>
        </authorList>
    </citation>
    <scope>NUCLEOTIDE SEQUENCE</scope>
    <source>
        <strain evidence="1">DFI.7.46</strain>
    </source>
</reference>
<protein>
    <submittedName>
        <fullName evidence="1">Uncharacterized protein</fullName>
    </submittedName>
</protein>
<evidence type="ECO:0000313" key="1">
    <source>
        <dbReference type="EMBL" id="MCG4617198.1"/>
    </source>
</evidence>
<dbReference type="AlphaFoldDB" id="A0AAJ1F7B3"/>
<dbReference type="RefSeq" id="WP_024059389.1">
    <property type="nucleotide sequence ID" value="NZ_JAGZVZ010000011.1"/>
</dbReference>
<proteinExistence type="predicted"/>
<accession>A0AAJ1F7B3</accession>
<dbReference type="EMBL" id="JAKNHJ010000002">
    <property type="protein sequence ID" value="MCG4617198.1"/>
    <property type="molecule type" value="Genomic_DNA"/>
</dbReference>